<comment type="caution">
    <text evidence="1">The sequence shown here is derived from an EMBL/GenBank/DDBJ whole genome shotgun (WGS) entry which is preliminary data.</text>
</comment>
<keyword evidence="2" id="KW-1185">Reference proteome</keyword>
<dbReference type="Proteomes" id="UP000020681">
    <property type="component" value="Unassembled WGS sequence"/>
</dbReference>
<dbReference type="SUPFAM" id="SSF50494">
    <property type="entry name" value="Trypsin-like serine proteases"/>
    <property type="match status" value="1"/>
</dbReference>
<accession>A0ABP3A7K4</accession>
<gene>
    <name evidence="1" type="ORF">I551_7656</name>
</gene>
<reference evidence="1 2" key="1">
    <citation type="submission" date="2014-01" db="EMBL/GenBank/DDBJ databases">
        <authorList>
            <person name="Dobos K."/>
            <person name="Lenaerts A."/>
            <person name="Ordway D."/>
            <person name="DeGroote M.A."/>
            <person name="Parker T."/>
            <person name="Sizemore C."/>
            <person name="Tallon L.J."/>
            <person name="Sadzewicz L.K."/>
            <person name="Sengamalay N."/>
            <person name="Fraser C.M."/>
            <person name="Hine E."/>
            <person name="Shefchek K.A."/>
            <person name="Das S.P."/>
            <person name="Tettelin H."/>
        </authorList>
    </citation>
    <scope>NUCLEOTIDE SEQUENCE [LARGE SCALE GENOMIC DNA]</scope>
    <source>
        <strain evidence="1 2">Harvey</strain>
    </source>
</reference>
<evidence type="ECO:0000313" key="2">
    <source>
        <dbReference type="Proteomes" id="UP000020681"/>
    </source>
</evidence>
<name>A0ABP3A7K4_MYCUL</name>
<evidence type="ECO:0000313" key="1">
    <source>
        <dbReference type="EMBL" id="EUA85887.1"/>
    </source>
</evidence>
<proteinExistence type="predicted"/>
<protein>
    <submittedName>
        <fullName evidence="1">Trypsin-like peptidase domain protein</fullName>
    </submittedName>
</protein>
<dbReference type="InterPro" id="IPR009003">
    <property type="entry name" value="Peptidase_S1_PA"/>
</dbReference>
<sequence length="147" mass="14288">MLVMGAVVIAVVSAGIGGAAASIIELNRSPATSSGREMVASGAPSVPAANMPPGSVEQVAAKVLPSVVMLETDVGRQSEEGSGIILSADGLVMTNNHVVAAAAKPPAGAPEPKTTVTLYDGRTASFTVVGPTPPAISPSSGCPGSVA</sequence>
<dbReference type="Gene3D" id="2.40.10.10">
    <property type="entry name" value="Trypsin-like serine proteases"/>
    <property type="match status" value="1"/>
</dbReference>
<organism evidence="1 2">
    <name type="scientific">Mycobacterium ulcerans str. Harvey</name>
    <dbReference type="NCBI Taxonomy" id="1299332"/>
    <lineage>
        <taxon>Bacteria</taxon>
        <taxon>Bacillati</taxon>
        <taxon>Actinomycetota</taxon>
        <taxon>Actinomycetes</taxon>
        <taxon>Mycobacteriales</taxon>
        <taxon>Mycobacteriaceae</taxon>
        <taxon>Mycobacterium</taxon>
        <taxon>Mycobacterium ulcerans group</taxon>
    </lineage>
</organism>
<dbReference type="InterPro" id="IPR043504">
    <property type="entry name" value="Peptidase_S1_PA_chymotrypsin"/>
</dbReference>
<dbReference type="Pfam" id="PF13365">
    <property type="entry name" value="Trypsin_2"/>
    <property type="match status" value="1"/>
</dbReference>
<dbReference type="EMBL" id="JAOL01000186">
    <property type="protein sequence ID" value="EUA85887.1"/>
    <property type="molecule type" value="Genomic_DNA"/>
</dbReference>